<evidence type="ECO:0000313" key="2">
    <source>
        <dbReference type="Proteomes" id="UP001501470"/>
    </source>
</evidence>
<organism evidence="1 2">
    <name type="scientific">Dactylosporangium maewongense</name>
    <dbReference type="NCBI Taxonomy" id="634393"/>
    <lineage>
        <taxon>Bacteria</taxon>
        <taxon>Bacillati</taxon>
        <taxon>Actinomycetota</taxon>
        <taxon>Actinomycetes</taxon>
        <taxon>Micromonosporales</taxon>
        <taxon>Micromonosporaceae</taxon>
        <taxon>Dactylosporangium</taxon>
    </lineage>
</organism>
<sequence length="183" mass="20536">MNRPPLLLLAGTSESGKSTAGAYLAGRGAHRVKIRTILTTLTSGIPAVHEGVPMREGFEHAEFVDRMLHLPIPDGRRAVLVESFIDTDLAEATRRAWPDRCWIVFITATRTTRLQRLTADRQLSTEQAAAVLDAKDARKRVTEQLDLWRAIADRWIDNDTGRAEFLDQLDRTLDQLTRHEGVA</sequence>
<dbReference type="Gene3D" id="3.40.50.300">
    <property type="entry name" value="P-loop containing nucleotide triphosphate hydrolases"/>
    <property type="match status" value="1"/>
</dbReference>
<reference evidence="1 2" key="1">
    <citation type="journal article" date="2019" name="Int. J. Syst. Evol. Microbiol.">
        <title>The Global Catalogue of Microorganisms (GCM) 10K type strain sequencing project: providing services to taxonomists for standard genome sequencing and annotation.</title>
        <authorList>
            <consortium name="The Broad Institute Genomics Platform"/>
            <consortium name="The Broad Institute Genome Sequencing Center for Infectious Disease"/>
            <person name="Wu L."/>
            <person name="Ma J."/>
        </authorList>
    </citation>
    <scope>NUCLEOTIDE SEQUENCE [LARGE SCALE GENOMIC DNA]</scope>
    <source>
        <strain evidence="1 2">JCM 15933</strain>
    </source>
</reference>
<protein>
    <recommendedName>
        <fullName evidence="3">Dephospho-CoA kinase</fullName>
    </recommendedName>
</protein>
<dbReference type="InterPro" id="IPR027417">
    <property type="entry name" value="P-loop_NTPase"/>
</dbReference>
<evidence type="ECO:0008006" key="3">
    <source>
        <dbReference type="Google" id="ProtNLM"/>
    </source>
</evidence>
<evidence type="ECO:0000313" key="1">
    <source>
        <dbReference type="EMBL" id="GAA1563349.1"/>
    </source>
</evidence>
<dbReference type="SUPFAM" id="SSF52540">
    <property type="entry name" value="P-loop containing nucleoside triphosphate hydrolases"/>
    <property type="match status" value="1"/>
</dbReference>
<dbReference type="RefSeq" id="WP_344512506.1">
    <property type="nucleotide sequence ID" value="NZ_BAAAQD010000033.1"/>
</dbReference>
<proteinExistence type="predicted"/>
<gene>
    <name evidence="1" type="ORF">GCM10009827_101180</name>
</gene>
<dbReference type="Proteomes" id="UP001501470">
    <property type="component" value="Unassembled WGS sequence"/>
</dbReference>
<accession>A0ABN2CRY3</accession>
<dbReference type="EMBL" id="BAAAQD010000033">
    <property type="protein sequence ID" value="GAA1563349.1"/>
    <property type="molecule type" value="Genomic_DNA"/>
</dbReference>
<keyword evidence="2" id="KW-1185">Reference proteome</keyword>
<comment type="caution">
    <text evidence="1">The sequence shown here is derived from an EMBL/GenBank/DDBJ whole genome shotgun (WGS) entry which is preliminary data.</text>
</comment>
<name>A0ABN2CRY3_9ACTN</name>